<dbReference type="SUPFAM" id="SSF49503">
    <property type="entry name" value="Cupredoxins"/>
    <property type="match status" value="1"/>
</dbReference>
<feature type="region of interest" description="Disordered" evidence="1">
    <location>
        <begin position="90"/>
        <end position="130"/>
    </location>
</feature>
<protein>
    <recommendedName>
        <fullName evidence="3">Phytocyanin domain-containing protein</fullName>
    </recommendedName>
</protein>
<dbReference type="Proteomes" id="UP000306954">
    <property type="component" value="Unassembled WGS sequence"/>
</dbReference>
<sequence length="377" mass="39967">MQLKYLITLATLAAFASANLVPHNVAYTKRSPQYEYDTAAPSPDSPSPSPAGPGDDIAICVNNCDSNAYKNNGINGSGGGIGAAGDYNAGGDNPGGNNPGNDNNENSPNIGDDDANDNNNRNDTAPSPTTKYVVVAPSQGVLRFVPFAMQADVGDKIQFTWMANNHGVTKSSMTGLCNATEDKPFKSPVQNATTTFEITVDTTDPMFYYCPVGNHCASGMYGMINPPMAPANLSNVGNAMSDWEKDSKNAIIMKNAGNLMKDANMTTEQLNWGSNWMDIASDKDQLSLLIENIITTRLAIALNPGWTPGAEIDTGKFNTPPDMNTLAESNTDDDETDDDPTTDSKDGGSSNDSGCIRKEAQITSLIFSLIAVFACVL</sequence>
<reference evidence="4 5" key="1">
    <citation type="submission" date="2019-03" db="EMBL/GenBank/DDBJ databases">
        <title>Sequencing 23 genomes of Wallemia ichthyophaga.</title>
        <authorList>
            <person name="Gostincar C."/>
        </authorList>
    </citation>
    <scope>NUCLEOTIDE SEQUENCE [LARGE SCALE GENOMIC DNA]</scope>
    <source>
        <strain evidence="4 5">EXF-8621</strain>
    </source>
</reference>
<evidence type="ECO:0000313" key="4">
    <source>
        <dbReference type="EMBL" id="TIB11361.1"/>
    </source>
</evidence>
<dbReference type="AlphaFoldDB" id="A0A4T0IT74"/>
<evidence type="ECO:0000259" key="3">
    <source>
        <dbReference type="Pfam" id="PF02298"/>
    </source>
</evidence>
<keyword evidence="2" id="KW-0732">Signal</keyword>
<feature type="signal peptide" evidence="2">
    <location>
        <begin position="1"/>
        <end position="18"/>
    </location>
</feature>
<feature type="compositionally biased region" description="Acidic residues" evidence="1">
    <location>
        <begin position="330"/>
        <end position="341"/>
    </location>
</feature>
<dbReference type="PANTHER" id="PTHR34883:SF17">
    <property type="entry name" value="CUPREDOXIN"/>
    <property type="match status" value="1"/>
</dbReference>
<feature type="domain" description="Phytocyanin" evidence="3">
    <location>
        <begin position="152"/>
        <end position="220"/>
    </location>
</feature>
<dbReference type="InterPro" id="IPR008972">
    <property type="entry name" value="Cupredoxin"/>
</dbReference>
<evidence type="ECO:0000313" key="5">
    <source>
        <dbReference type="Proteomes" id="UP000306954"/>
    </source>
</evidence>
<feature type="region of interest" description="Disordered" evidence="1">
    <location>
        <begin position="311"/>
        <end position="354"/>
    </location>
</feature>
<organism evidence="4 5">
    <name type="scientific">Wallemia ichthyophaga</name>
    <dbReference type="NCBI Taxonomy" id="245174"/>
    <lineage>
        <taxon>Eukaryota</taxon>
        <taxon>Fungi</taxon>
        <taxon>Dikarya</taxon>
        <taxon>Basidiomycota</taxon>
        <taxon>Wallemiomycotina</taxon>
        <taxon>Wallemiomycetes</taxon>
        <taxon>Wallemiales</taxon>
        <taxon>Wallemiaceae</taxon>
        <taxon>Wallemia</taxon>
    </lineage>
</organism>
<comment type="caution">
    <text evidence="4">The sequence shown here is derived from an EMBL/GenBank/DDBJ whole genome shotgun (WGS) entry which is preliminary data.</text>
</comment>
<dbReference type="InterPro" id="IPR003245">
    <property type="entry name" value="Phytocyanin_dom"/>
</dbReference>
<dbReference type="InterPro" id="IPR052953">
    <property type="entry name" value="Ser-rich/MCO-related"/>
</dbReference>
<dbReference type="Gene3D" id="2.60.40.420">
    <property type="entry name" value="Cupredoxins - blue copper proteins"/>
    <property type="match status" value="1"/>
</dbReference>
<evidence type="ECO:0000256" key="2">
    <source>
        <dbReference type="SAM" id="SignalP"/>
    </source>
</evidence>
<dbReference type="EMBL" id="SPOF01000024">
    <property type="protein sequence ID" value="TIB11361.1"/>
    <property type="molecule type" value="Genomic_DNA"/>
</dbReference>
<feature type="compositionally biased region" description="Low complexity" evidence="1">
    <location>
        <begin position="99"/>
        <end position="110"/>
    </location>
</feature>
<gene>
    <name evidence="4" type="ORF">E3P90_02457</name>
</gene>
<accession>A0A4T0IT74</accession>
<feature type="chain" id="PRO_5030101540" description="Phytocyanin domain-containing protein" evidence="2">
    <location>
        <begin position="19"/>
        <end position="377"/>
    </location>
</feature>
<evidence type="ECO:0000256" key="1">
    <source>
        <dbReference type="SAM" id="MobiDB-lite"/>
    </source>
</evidence>
<feature type="region of interest" description="Disordered" evidence="1">
    <location>
        <begin position="35"/>
        <end position="54"/>
    </location>
</feature>
<name>A0A4T0IT74_WALIC</name>
<dbReference type="OMA" id="SKNAIIM"/>
<dbReference type="PANTHER" id="PTHR34883">
    <property type="entry name" value="SERINE-RICH PROTEIN, PUTATIVE-RELATED-RELATED"/>
    <property type="match status" value="1"/>
</dbReference>
<dbReference type="Pfam" id="PF02298">
    <property type="entry name" value="Cu_bind_like"/>
    <property type="match status" value="1"/>
</dbReference>
<proteinExistence type="predicted"/>
<dbReference type="GO" id="GO:0009055">
    <property type="term" value="F:electron transfer activity"/>
    <property type="evidence" value="ECO:0007669"/>
    <property type="project" value="InterPro"/>
</dbReference>